<evidence type="ECO:0000259" key="2">
    <source>
        <dbReference type="Pfam" id="PF02517"/>
    </source>
</evidence>
<organism evidence="3 4">
    <name type="scientific">Mycolicibacter sinensis (strain JDM601)</name>
    <name type="common">Mycobacterium sinense</name>
    <dbReference type="NCBI Taxonomy" id="875328"/>
    <lineage>
        <taxon>Bacteria</taxon>
        <taxon>Bacillati</taxon>
        <taxon>Actinomycetota</taxon>
        <taxon>Actinomycetes</taxon>
        <taxon>Mycobacteriales</taxon>
        <taxon>Mycobacteriaceae</taxon>
        <taxon>Mycolicibacter</taxon>
    </lineage>
</organism>
<dbReference type="GO" id="GO:0006508">
    <property type="term" value="P:proteolysis"/>
    <property type="evidence" value="ECO:0007669"/>
    <property type="project" value="UniProtKB-KW"/>
</dbReference>
<feature type="transmembrane region" description="Helical" evidence="1">
    <location>
        <begin position="80"/>
        <end position="104"/>
    </location>
</feature>
<gene>
    <name evidence="3" type="ORF">A5771_07420</name>
</gene>
<dbReference type="AlphaFoldDB" id="A0A1A2ERS4"/>
<evidence type="ECO:0000313" key="4">
    <source>
        <dbReference type="Proteomes" id="UP000093985"/>
    </source>
</evidence>
<comment type="caution">
    <text evidence="3">The sequence shown here is derived from an EMBL/GenBank/DDBJ whole genome shotgun (WGS) entry which is preliminary data.</text>
</comment>
<evidence type="ECO:0000313" key="3">
    <source>
        <dbReference type="EMBL" id="OBG07194.1"/>
    </source>
</evidence>
<sequence>MPVPQRPAAAPSLAVTGYRVEVTEPAAPGRALRLEIAVMLAVTYGVSAATAMLQLADAVLRDLSAQRIPLNPRRSYFDGIDFGLNAAWAAQLFAWGALALYLLWRSGYGPARIGLDRLPRGRDLAGALGLAALIGLPGLALYLLARTLGLNADVIPAAINDTWWRAPMLIVIAFANGWAEEVIVVGYLLTRLGQLGVSRPVALACSALLRGAYHLYQGFGAGLGNVVMGLVFGYAWQRSGRLWPLILAHGLIDTVAFVGYALFADQLGWLP</sequence>
<keyword evidence="1" id="KW-0472">Membrane</keyword>
<feature type="domain" description="CAAX prenyl protease 2/Lysostaphin resistance protein A-like" evidence="2">
    <location>
        <begin position="163"/>
        <end position="254"/>
    </location>
</feature>
<proteinExistence type="predicted"/>
<keyword evidence="1" id="KW-1133">Transmembrane helix</keyword>
<dbReference type="Pfam" id="PF02517">
    <property type="entry name" value="Rce1-like"/>
    <property type="match status" value="1"/>
</dbReference>
<protein>
    <submittedName>
        <fullName evidence="3">CAAX protease</fullName>
    </submittedName>
</protein>
<keyword evidence="3" id="KW-0645">Protease</keyword>
<dbReference type="EMBL" id="LZIN01000039">
    <property type="protein sequence ID" value="OBG07194.1"/>
    <property type="molecule type" value="Genomic_DNA"/>
</dbReference>
<feature type="transmembrane region" description="Helical" evidence="1">
    <location>
        <begin position="166"/>
        <end position="189"/>
    </location>
</feature>
<evidence type="ECO:0000256" key="1">
    <source>
        <dbReference type="SAM" id="Phobius"/>
    </source>
</evidence>
<feature type="transmembrane region" description="Helical" evidence="1">
    <location>
        <begin position="124"/>
        <end position="145"/>
    </location>
</feature>
<accession>A0A1A2ERS4</accession>
<dbReference type="Proteomes" id="UP000093985">
    <property type="component" value="Unassembled WGS sequence"/>
</dbReference>
<keyword evidence="3" id="KW-0378">Hydrolase</keyword>
<dbReference type="InterPro" id="IPR003675">
    <property type="entry name" value="Rce1/LyrA-like_dom"/>
</dbReference>
<name>A0A1A2ERS4_MYCSD</name>
<dbReference type="GO" id="GO:0080120">
    <property type="term" value="P:CAAX-box protein maturation"/>
    <property type="evidence" value="ECO:0007669"/>
    <property type="project" value="UniProtKB-ARBA"/>
</dbReference>
<keyword evidence="1" id="KW-0812">Transmembrane</keyword>
<dbReference type="GO" id="GO:0004175">
    <property type="term" value="F:endopeptidase activity"/>
    <property type="evidence" value="ECO:0007669"/>
    <property type="project" value="UniProtKB-ARBA"/>
</dbReference>
<feature type="transmembrane region" description="Helical" evidence="1">
    <location>
        <begin position="242"/>
        <end position="263"/>
    </location>
</feature>
<feature type="transmembrane region" description="Helical" evidence="1">
    <location>
        <begin position="216"/>
        <end position="235"/>
    </location>
</feature>
<reference evidence="4" key="1">
    <citation type="submission" date="2016-06" db="EMBL/GenBank/DDBJ databases">
        <authorList>
            <person name="Sutton G."/>
            <person name="Brinkac L."/>
            <person name="Sanka R."/>
            <person name="Adams M."/>
            <person name="Lau E."/>
            <person name="Mehaffy C."/>
            <person name="Tameris M."/>
            <person name="Hatherill M."/>
            <person name="Hanekom W."/>
            <person name="Mahomed H."/>
            <person name="Mcshane H."/>
        </authorList>
    </citation>
    <scope>NUCLEOTIDE SEQUENCE [LARGE SCALE GENOMIC DNA]</scope>
    <source>
        <strain evidence="4">852014-51077_SCH5608930-a</strain>
    </source>
</reference>